<comment type="caution">
    <text evidence="6">The sequence shown here is derived from an EMBL/GenBank/DDBJ whole genome shotgun (WGS) entry which is preliminary data.</text>
</comment>
<gene>
    <name evidence="6" type="primary">abc-f</name>
    <name evidence="6" type="ORF">E0485_05990</name>
</gene>
<keyword evidence="1" id="KW-0677">Repeat</keyword>
<evidence type="ECO:0000256" key="1">
    <source>
        <dbReference type="ARBA" id="ARBA00022737"/>
    </source>
</evidence>
<evidence type="ECO:0000256" key="2">
    <source>
        <dbReference type="ARBA" id="ARBA00022741"/>
    </source>
</evidence>
<dbReference type="EMBL" id="SKFG01000003">
    <property type="protein sequence ID" value="TCZ79410.1"/>
    <property type="molecule type" value="Genomic_DNA"/>
</dbReference>
<dbReference type="CDD" id="cd03221">
    <property type="entry name" value="ABCF_EF-3"/>
    <property type="match status" value="2"/>
</dbReference>
<dbReference type="NCBIfam" id="NF000355">
    <property type="entry name" value="ribo_prot_ABC_F"/>
    <property type="match status" value="1"/>
</dbReference>
<organism evidence="6 7">
    <name type="scientific">Paenibacillus albiflavus</name>
    <dbReference type="NCBI Taxonomy" id="2545760"/>
    <lineage>
        <taxon>Bacteria</taxon>
        <taxon>Bacillati</taxon>
        <taxon>Bacillota</taxon>
        <taxon>Bacilli</taxon>
        <taxon>Bacillales</taxon>
        <taxon>Paenibacillaceae</taxon>
        <taxon>Paenibacillus</taxon>
    </lineage>
</organism>
<dbReference type="Gene3D" id="3.40.50.300">
    <property type="entry name" value="P-loop containing nucleotide triphosphate hydrolases"/>
    <property type="match status" value="2"/>
</dbReference>
<name>A0A4R4EJH2_9BACL</name>
<sequence>MTMILKINGLCKEWDGRVIWEKVDLELMQGERIALFGRNGVGKSTLLYILTNRATADGGVIERKLPISEWGWLDQHIDVEPDLLTIDYVMSDNGEQWKVEKRLRQLKLDPETWYLPYRQLSGGQKTRAQLARLMVNEPKLLLLDEPTNHLDAESLIWLEEWVRSYPGTVLFVSHDRAFIDAVADGICEITANGSRKYKGGYTDYMEQKELERRTQEALYRKQEQARKELEECIRNYQQWFMQAEKSATHVEVGITKSFYKAKALKNISRFHAKERELERLEAESVDKPRDTPQLKMQLQESEFAARTLLRLTSISFAYDRLLFDELTTTIERGDRLAVIGPNGAGKSTLLRLMLGELTPTSGEVKIHPQTKIGYFSQELEGLQENETLLDSLLSLPSMTQTYARTILGCFLFSRDDVFKRIKDLSMGEKCRVAFLKLYFSGANLLVLDEPTNYFDIDTRERVEQALMAYSGALVVVSHDRYLVRKLANRLLILDGSSKGKLFQGTLSEWEELERDKYANKGSKSALVDEARLLELQVIQWMNVSSDSAEEQAANLARIQDARKRLAEIGAELNVGS</sequence>
<dbReference type="PANTHER" id="PTHR19211">
    <property type="entry name" value="ATP-BINDING TRANSPORT PROTEIN-RELATED"/>
    <property type="match status" value="1"/>
</dbReference>
<dbReference type="SMART" id="SM00382">
    <property type="entry name" value="AAA"/>
    <property type="match status" value="2"/>
</dbReference>
<evidence type="ECO:0000256" key="3">
    <source>
        <dbReference type="ARBA" id="ARBA00022840"/>
    </source>
</evidence>
<feature type="coiled-coil region" evidence="4">
    <location>
        <begin position="205"/>
        <end position="235"/>
    </location>
</feature>
<dbReference type="InterPro" id="IPR003439">
    <property type="entry name" value="ABC_transporter-like_ATP-bd"/>
</dbReference>
<proteinExistence type="predicted"/>
<dbReference type="Proteomes" id="UP000295418">
    <property type="component" value="Unassembled WGS sequence"/>
</dbReference>
<dbReference type="GO" id="GO:0016887">
    <property type="term" value="F:ATP hydrolysis activity"/>
    <property type="evidence" value="ECO:0007669"/>
    <property type="project" value="InterPro"/>
</dbReference>
<protein>
    <submittedName>
        <fullName evidence="6">ABC-F type ribosomal protection protein</fullName>
    </submittedName>
</protein>
<feature type="domain" description="ABC transporter" evidence="5">
    <location>
        <begin position="309"/>
        <end position="520"/>
    </location>
</feature>
<dbReference type="FunFam" id="3.40.50.300:FF:000011">
    <property type="entry name" value="Putative ABC transporter ATP-binding component"/>
    <property type="match status" value="1"/>
</dbReference>
<keyword evidence="3" id="KW-0067">ATP-binding</keyword>
<dbReference type="GO" id="GO:0005524">
    <property type="term" value="F:ATP binding"/>
    <property type="evidence" value="ECO:0007669"/>
    <property type="project" value="UniProtKB-KW"/>
</dbReference>
<dbReference type="AlphaFoldDB" id="A0A4R4EJH2"/>
<reference evidence="6 7" key="1">
    <citation type="submission" date="2019-03" db="EMBL/GenBank/DDBJ databases">
        <authorList>
            <person name="Kim M.K.M."/>
        </authorList>
    </citation>
    <scope>NUCLEOTIDE SEQUENCE [LARGE SCALE GENOMIC DNA]</scope>
    <source>
        <strain evidence="6 7">18JY21-1</strain>
    </source>
</reference>
<dbReference type="Pfam" id="PF00005">
    <property type="entry name" value="ABC_tran"/>
    <property type="match status" value="2"/>
</dbReference>
<dbReference type="InterPro" id="IPR003593">
    <property type="entry name" value="AAA+_ATPase"/>
</dbReference>
<dbReference type="PROSITE" id="PS50893">
    <property type="entry name" value="ABC_TRANSPORTER_2"/>
    <property type="match status" value="2"/>
</dbReference>
<keyword evidence="2" id="KW-0547">Nucleotide-binding</keyword>
<evidence type="ECO:0000313" key="6">
    <source>
        <dbReference type="EMBL" id="TCZ79410.1"/>
    </source>
</evidence>
<dbReference type="InterPro" id="IPR027417">
    <property type="entry name" value="P-loop_NTPase"/>
</dbReference>
<accession>A0A4R4EJH2</accession>
<keyword evidence="4" id="KW-0175">Coiled coil</keyword>
<dbReference type="PROSITE" id="PS00211">
    <property type="entry name" value="ABC_TRANSPORTER_1"/>
    <property type="match status" value="1"/>
</dbReference>
<evidence type="ECO:0000313" key="7">
    <source>
        <dbReference type="Proteomes" id="UP000295418"/>
    </source>
</evidence>
<dbReference type="OrthoDB" id="9762369at2"/>
<dbReference type="Pfam" id="PF12848">
    <property type="entry name" value="ABC_tran_Xtn"/>
    <property type="match status" value="1"/>
</dbReference>
<dbReference type="InterPro" id="IPR017871">
    <property type="entry name" value="ABC_transporter-like_CS"/>
</dbReference>
<dbReference type="PANTHER" id="PTHR19211:SF14">
    <property type="entry name" value="ATP-BINDING CASSETTE SUB-FAMILY F MEMBER 1"/>
    <property type="match status" value="1"/>
</dbReference>
<evidence type="ECO:0000256" key="4">
    <source>
        <dbReference type="SAM" id="Coils"/>
    </source>
</evidence>
<dbReference type="RefSeq" id="WP_132417068.1">
    <property type="nucleotide sequence ID" value="NZ_SKFG01000003.1"/>
</dbReference>
<feature type="domain" description="ABC transporter" evidence="5">
    <location>
        <begin position="5"/>
        <end position="217"/>
    </location>
</feature>
<keyword evidence="7" id="KW-1185">Reference proteome</keyword>
<dbReference type="InterPro" id="IPR050611">
    <property type="entry name" value="ABCF"/>
</dbReference>
<dbReference type="SUPFAM" id="SSF52540">
    <property type="entry name" value="P-loop containing nucleoside triphosphate hydrolases"/>
    <property type="match status" value="2"/>
</dbReference>
<dbReference type="InterPro" id="IPR032781">
    <property type="entry name" value="ABC_tran_Xtn"/>
</dbReference>
<evidence type="ECO:0000259" key="5">
    <source>
        <dbReference type="PROSITE" id="PS50893"/>
    </source>
</evidence>